<dbReference type="AlphaFoldDB" id="A0ABD2PDT5"/>
<sequence length="160" mass="19229">MLDNRQEIHNCDEYKYLGCIFNRRTRDHPANHTSTKSDKLLELSLWSNTVSKDKKFTIYDTMLKSILLYGSATWRITDRNRKKVEATEMDEIRSMIISRRMGLTNEIVRRQLTWYGHVQRMDNYRVQKQVMMWTSVAKRKRGRPHLDGGYKKGHVRKRTY</sequence>
<name>A0ABD2PDT5_9CUCU</name>
<proteinExistence type="predicted"/>
<comment type="caution">
    <text evidence="1">The sequence shown here is derived from an EMBL/GenBank/DDBJ whole genome shotgun (WGS) entry which is preliminary data.</text>
</comment>
<dbReference type="EMBL" id="JABFTP020000185">
    <property type="protein sequence ID" value="KAL3289049.1"/>
    <property type="molecule type" value="Genomic_DNA"/>
</dbReference>
<organism evidence="1 2">
    <name type="scientific">Cryptolaemus montrouzieri</name>
    <dbReference type="NCBI Taxonomy" id="559131"/>
    <lineage>
        <taxon>Eukaryota</taxon>
        <taxon>Metazoa</taxon>
        <taxon>Ecdysozoa</taxon>
        <taxon>Arthropoda</taxon>
        <taxon>Hexapoda</taxon>
        <taxon>Insecta</taxon>
        <taxon>Pterygota</taxon>
        <taxon>Neoptera</taxon>
        <taxon>Endopterygota</taxon>
        <taxon>Coleoptera</taxon>
        <taxon>Polyphaga</taxon>
        <taxon>Cucujiformia</taxon>
        <taxon>Coccinelloidea</taxon>
        <taxon>Coccinellidae</taxon>
        <taxon>Scymninae</taxon>
        <taxon>Scymnini</taxon>
        <taxon>Cryptolaemus</taxon>
    </lineage>
</organism>
<dbReference type="Proteomes" id="UP001516400">
    <property type="component" value="Unassembled WGS sequence"/>
</dbReference>
<dbReference type="PANTHER" id="PTHR47027:SF25">
    <property type="entry name" value="REVERSE TRANSCRIPTASE DOMAIN-CONTAINING PROTEIN"/>
    <property type="match status" value="1"/>
</dbReference>
<gene>
    <name evidence="1" type="ORF">HHI36_003492</name>
</gene>
<accession>A0ABD2PDT5</accession>
<evidence type="ECO:0000313" key="1">
    <source>
        <dbReference type="EMBL" id="KAL3289049.1"/>
    </source>
</evidence>
<protein>
    <submittedName>
        <fullName evidence="1">Uncharacterized protein</fullName>
    </submittedName>
</protein>
<dbReference type="PANTHER" id="PTHR47027">
    <property type="entry name" value="REVERSE TRANSCRIPTASE DOMAIN-CONTAINING PROTEIN"/>
    <property type="match status" value="1"/>
</dbReference>
<evidence type="ECO:0000313" key="2">
    <source>
        <dbReference type="Proteomes" id="UP001516400"/>
    </source>
</evidence>
<keyword evidence="2" id="KW-1185">Reference proteome</keyword>
<reference evidence="1 2" key="1">
    <citation type="journal article" date="2021" name="BMC Biol.">
        <title>Horizontally acquired antibacterial genes associated with adaptive radiation of ladybird beetles.</title>
        <authorList>
            <person name="Li H.S."/>
            <person name="Tang X.F."/>
            <person name="Huang Y.H."/>
            <person name="Xu Z.Y."/>
            <person name="Chen M.L."/>
            <person name="Du X.Y."/>
            <person name="Qiu B.Y."/>
            <person name="Chen P.T."/>
            <person name="Zhang W."/>
            <person name="Slipinski A."/>
            <person name="Escalona H.E."/>
            <person name="Waterhouse R.M."/>
            <person name="Zwick A."/>
            <person name="Pang H."/>
        </authorList>
    </citation>
    <scope>NUCLEOTIDE SEQUENCE [LARGE SCALE GENOMIC DNA]</scope>
    <source>
        <strain evidence="1">SYSU2018</strain>
    </source>
</reference>